<dbReference type="InterPro" id="IPR036514">
    <property type="entry name" value="SGNH_hydro_sf"/>
</dbReference>
<keyword evidence="3" id="KW-1185">Reference proteome</keyword>
<name>A0A940X3B9_9GAMM</name>
<dbReference type="AlphaFoldDB" id="A0A940X3B9"/>
<keyword evidence="1" id="KW-0732">Signal</keyword>
<dbReference type="RefSeq" id="WP_210536361.1">
    <property type="nucleotide sequence ID" value="NZ_JAGKTC010000002.1"/>
</dbReference>
<protein>
    <recommendedName>
        <fullName evidence="4">SGNH/GDSL hydrolase family protein</fullName>
    </recommendedName>
</protein>
<proteinExistence type="predicted"/>
<dbReference type="Gene3D" id="3.40.50.1110">
    <property type="entry name" value="SGNH hydrolase"/>
    <property type="match status" value="1"/>
</dbReference>
<organism evidence="2 3">
    <name type="scientific">Pseudoxanthomonas helianthi</name>
    <dbReference type="NCBI Taxonomy" id="1453541"/>
    <lineage>
        <taxon>Bacteria</taxon>
        <taxon>Pseudomonadati</taxon>
        <taxon>Pseudomonadota</taxon>
        <taxon>Gammaproteobacteria</taxon>
        <taxon>Lysobacterales</taxon>
        <taxon>Lysobacteraceae</taxon>
        <taxon>Pseudoxanthomonas</taxon>
    </lineage>
</organism>
<evidence type="ECO:0008006" key="4">
    <source>
        <dbReference type="Google" id="ProtNLM"/>
    </source>
</evidence>
<gene>
    <name evidence="2" type="ORF">J5837_08595</name>
</gene>
<evidence type="ECO:0000256" key="1">
    <source>
        <dbReference type="SAM" id="SignalP"/>
    </source>
</evidence>
<reference evidence="2" key="1">
    <citation type="journal article" date="2016" name="Int. J. Syst. Evol. Microbiol.">
        <title>Pseudoxanthomonas helianthi sp. nov., isolated from roots of Jerusalem artichoke (Helianthus tuberosus).</title>
        <authorList>
            <person name="Kittiwongwattana C."/>
            <person name="Thawai C."/>
        </authorList>
    </citation>
    <scope>NUCLEOTIDE SEQUENCE</scope>
    <source>
        <strain evidence="2">110414</strain>
    </source>
</reference>
<comment type="caution">
    <text evidence="2">The sequence shown here is derived from an EMBL/GenBank/DDBJ whole genome shotgun (WGS) entry which is preliminary data.</text>
</comment>
<feature type="signal peptide" evidence="1">
    <location>
        <begin position="1"/>
        <end position="19"/>
    </location>
</feature>
<evidence type="ECO:0000313" key="2">
    <source>
        <dbReference type="EMBL" id="MBP3984486.1"/>
    </source>
</evidence>
<reference evidence="2" key="2">
    <citation type="submission" date="2021-03" db="EMBL/GenBank/DDBJ databases">
        <authorList>
            <person name="Cao W."/>
        </authorList>
    </citation>
    <scope>NUCLEOTIDE SEQUENCE</scope>
    <source>
        <strain evidence="2">110414</strain>
    </source>
</reference>
<sequence length="273" mass="28664">MLAFGLWLFAVASSGTASAAGAAERPVLRVLVVGNSLTYTNNLPGLLRALASAQENGPAISTTTYVLPGADLVWHWRNGTVAKAIDQGHWDMLVLQERGGILACLADSQHRGEPECLASSRAHRQFAELAGKKGVRVLLLGTWGPDATWQGNLDRGLRIAARSTQAKPVFAGTALRAYASSHPGQPLFTDAALHPTLPASLIVAAVLYRELAGQPAHARDLVLDFPLKPDASQLQGTSPMEPDPAFAGERKVLPAATMAPLLEAASGHPGAPN</sequence>
<dbReference type="EMBL" id="JAGKTC010000002">
    <property type="protein sequence ID" value="MBP3984486.1"/>
    <property type="molecule type" value="Genomic_DNA"/>
</dbReference>
<dbReference type="GO" id="GO:0016788">
    <property type="term" value="F:hydrolase activity, acting on ester bonds"/>
    <property type="evidence" value="ECO:0007669"/>
    <property type="project" value="UniProtKB-ARBA"/>
</dbReference>
<dbReference type="Proteomes" id="UP000673447">
    <property type="component" value="Unassembled WGS sequence"/>
</dbReference>
<accession>A0A940X3B9</accession>
<feature type="chain" id="PRO_5036838417" description="SGNH/GDSL hydrolase family protein" evidence="1">
    <location>
        <begin position="20"/>
        <end position="273"/>
    </location>
</feature>
<evidence type="ECO:0000313" key="3">
    <source>
        <dbReference type="Proteomes" id="UP000673447"/>
    </source>
</evidence>